<keyword evidence="1" id="KW-0472">Membrane</keyword>
<dbReference type="EMBL" id="SJPR01000002">
    <property type="protein sequence ID" value="TWT97549.1"/>
    <property type="molecule type" value="Genomic_DNA"/>
</dbReference>
<dbReference type="Proteomes" id="UP000317421">
    <property type="component" value="Unassembled WGS sequence"/>
</dbReference>
<evidence type="ECO:0000313" key="2">
    <source>
        <dbReference type="EMBL" id="TWT97549.1"/>
    </source>
</evidence>
<feature type="transmembrane region" description="Helical" evidence="1">
    <location>
        <begin position="44"/>
        <end position="63"/>
    </location>
</feature>
<evidence type="ECO:0000313" key="3">
    <source>
        <dbReference type="Proteomes" id="UP000317421"/>
    </source>
</evidence>
<evidence type="ECO:0000256" key="1">
    <source>
        <dbReference type="SAM" id="Phobius"/>
    </source>
</evidence>
<keyword evidence="3" id="KW-1185">Reference proteome</keyword>
<dbReference type="InterPro" id="IPR032531">
    <property type="entry name" value="DUF4956"/>
</dbReference>
<evidence type="ECO:0008006" key="4">
    <source>
        <dbReference type="Google" id="ProtNLM"/>
    </source>
</evidence>
<organism evidence="2 3">
    <name type="scientific">Botrimarina colliarenosi</name>
    <dbReference type="NCBI Taxonomy" id="2528001"/>
    <lineage>
        <taxon>Bacteria</taxon>
        <taxon>Pseudomonadati</taxon>
        <taxon>Planctomycetota</taxon>
        <taxon>Planctomycetia</taxon>
        <taxon>Pirellulales</taxon>
        <taxon>Lacipirellulaceae</taxon>
        <taxon>Botrimarina</taxon>
    </lineage>
</organism>
<gene>
    <name evidence="2" type="ORF">Pla108_17010</name>
</gene>
<protein>
    <recommendedName>
        <fullName evidence="4">DUF4956 domain-containing protein</fullName>
    </recommendedName>
</protein>
<comment type="caution">
    <text evidence="2">The sequence shown here is derived from an EMBL/GenBank/DDBJ whole genome shotgun (WGS) entry which is preliminary data.</text>
</comment>
<dbReference type="RefSeq" id="WP_146444480.1">
    <property type="nucleotide sequence ID" value="NZ_SJPR01000002.1"/>
</dbReference>
<sequence>MEIFETPLYDDDLIKMLGRFSLNVLALTIIVKQVYYQRSRSKDYLFTFYVINVITFFICFTMKKLELELGMALGLFAIFGVLRYRTDPIPVREMSYLFIVIGLGTINALSNRKVSWIELGCVNGIIVGLPAILESLPLLQQESREEVLYERIEMIRPENHAGLVADLEERTGLKLSRIELGKVDLLRDTVTVTVFFFPHEQRSPSVGDVEITRRVHRQ</sequence>
<dbReference type="Pfam" id="PF16316">
    <property type="entry name" value="DUF4956"/>
    <property type="match status" value="1"/>
</dbReference>
<keyword evidence="1" id="KW-1133">Transmembrane helix</keyword>
<keyword evidence="1" id="KW-0812">Transmembrane</keyword>
<dbReference type="OrthoDB" id="154078at2"/>
<name>A0A5C6AD59_9BACT</name>
<reference evidence="2 3" key="1">
    <citation type="submission" date="2019-02" db="EMBL/GenBank/DDBJ databases">
        <title>Deep-cultivation of Planctomycetes and their phenomic and genomic characterization uncovers novel biology.</title>
        <authorList>
            <person name="Wiegand S."/>
            <person name="Jogler M."/>
            <person name="Boedeker C."/>
            <person name="Pinto D."/>
            <person name="Vollmers J."/>
            <person name="Rivas-Marin E."/>
            <person name="Kohn T."/>
            <person name="Peeters S.H."/>
            <person name="Heuer A."/>
            <person name="Rast P."/>
            <person name="Oberbeckmann S."/>
            <person name="Bunk B."/>
            <person name="Jeske O."/>
            <person name="Meyerdierks A."/>
            <person name="Storesund J.E."/>
            <person name="Kallscheuer N."/>
            <person name="Luecker S."/>
            <person name="Lage O.M."/>
            <person name="Pohl T."/>
            <person name="Merkel B.J."/>
            <person name="Hornburger P."/>
            <person name="Mueller R.-W."/>
            <person name="Bruemmer F."/>
            <person name="Labrenz M."/>
            <person name="Spormann A.M."/>
            <person name="Op Den Camp H."/>
            <person name="Overmann J."/>
            <person name="Amann R."/>
            <person name="Jetten M.S.M."/>
            <person name="Mascher T."/>
            <person name="Medema M.H."/>
            <person name="Devos D.P."/>
            <person name="Kaster A.-K."/>
            <person name="Ovreas L."/>
            <person name="Rohde M."/>
            <person name="Galperin M.Y."/>
            <person name="Jogler C."/>
        </authorList>
    </citation>
    <scope>NUCLEOTIDE SEQUENCE [LARGE SCALE GENOMIC DNA]</scope>
    <source>
        <strain evidence="2 3">Pla108</strain>
    </source>
</reference>
<accession>A0A5C6AD59</accession>
<dbReference type="AlphaFoldDB" id="A0A5C6AD59"/>
<proteinExistence type="predicted"/>
<feature type="transmembrane region" description="Helical" evidence="1">
    <location>
        <begin position="69"/>
        <end position="86"/>
    </location>
</feature>